<dbReference type="Proteomes" id="UP000515151">
    <property type="component" value="Chromosome 5"/>
</dbReference>
<organism evidence="6 7">
    <name type="scientific">Punica granatum</name>
    <name type="common">Pomegranate</name>
    <dbReference type="NCBI Taxonomy" id="22663"/>
    <lineage>
        <taxon>Eukaryota</taxon>
        <taxon>Viridiplantae</taxon>
        <taxon>Streptophyta</taxon>
        <taxon>Embryophyta</taxon>
        <taxon>Tracheophyta</taxon>
        <taxon>Spermatophyta</taxon>
        <taxon>Magnoliopsida</taxon>
        <taxon>eudicotyledons</taxon>
        <taxon>Gunneridae</taxon>
        <taxon>Pentapetalae</taxon>
        <taxon>rosids</taxon>
        <taxon>malvids</taxon>
        <taxon>Myrtales</taxon>
        <taxon>Lythraceae</taxon>
        <taxon>Punica</taxon>
    </lineage>
</organism>
<comment type="similarity">
    <text evidence="1">Belongs to the peptidase C1 family.</text>
</comment>
<dbReference type="InterPro" id="IPR038765">
    <property type="entry name" value="Papain-like_cys_pep_sf"/>
</dbReference>
<reference evidence="7 8" key="2">
    <citation type="submission" date="2025-04" db="UniProtKB">
        <authorList>
            <consortium name="RefSeq"/>
        </authorList>
    </citation>
    <scope>IDENTIFICATION</scope>
    <source>
        <tissue evidence="7 8">Leaf</tissue>
    </source>
</reference>
<feature type="domain" description="Peptidase C1A papain C-terminal" evidence="5">
    <location>
        <begin position="16"/>
        <end position="249"/>
    </location>
</feature>
<dbReference type="RefSeq" id="XP_031395434.1">
    <property type="nucleotide sequence ID" value="XM_031539574.1"/>
</dbReference>
<name>A0A6P8DM05_PUNGR</name>
<evidence type="ECO:0000313" key="7">
    <source>
        <dbReference type="RefSeq" id="XP_031395434.1"/>
    </source>
</evidence>
<dbReference type="RefSeq" id="XP_031395435.1">
    <property type="nucleotide sequence ID" value="XM_031539575.1"/>
</dbReference>
<dbReference type="InterPro" id="IPR013128">
    <property type="entry name" value="Peptidase_C1A"/>
</dbReference>
<dbReference type="SUPFAM" id="SSF54001">
    <property type="entry name" value="Cysteine proteinases"/>
    <property type="match status" value="1"/>
</dbReference>
<keyword evidence="3" id="KW-0378">Hydrolase</keyword>
<evidence type="ECO:0000259" key="5">
    <source>
        <dbReference type="SMART" id="SM00645"/>
    </source>
</evidence>
<keyword evidence="6" id="KW-1185">Reference proteome</keyword>
<dbReference type="SMART" id="SM00645">
    <property type="entry name" value="Pept_C1"/>
    <property type="match status" value="1"/>
</dbReference>
<dbReference type="GO" id="GO:0008234">
    <property type="term" value="F:cysteine-type peptidase activity"/>
    <property type="evidence" value="ECO:0007669"/>
    <property type="project" value="UniProtKB-KW"/>
</dbReference>
<evidence type="ECO:0000256" key="2">
    <source>
        <dbReference type="ARBA" id="ARBA00022670"/>
    </source>
</evidence>
<evidence type="ECO:0000256" key="1">
    <source>
        <dbReference type="ARBA" id="ARBA00008455"/>
    </source>
</evidence>
<accession>A0A6P8DM05</accession>
<dbReference type="Gene3D" id="3.90.70.10">
    <property type="entry name" value="Cysteine proteinases"/>
    <property type="match status" value="1"/>
</dbReference>
<dbReference type="GeneID" id="116206770"/>
<evidence type="ECO:0000256" key="4">
    <source>
        <dbReference type="ARBA" id="ARBA00022807"/>
    </source>
</evidence>
<evidence type="ECO:0000313" key="6">
    <source>
        <dbReference type="Proteomes" id="UP000515151"/>
    </source>
</evidence>
<dbReference type="OrthoDB" id="1111003at2759"/>
<proteinExistence type="inferred from homology"/>
<reference evidence="6" key="1">
    <citation type="journal article" date="2020" name="Plant Biotechnol. J.">
        <title>The pomegranate (Punica granatum L.) draft genome dissects genetic divergence between soft- and hard-seeded cultivars.</title>
        <authorList>
            <person name="Luo X."/>
            <person name="Li H."/>
            <person name="Wu Z."/>
            <person name="Yao W."/>
            <person name="Zhao P."/>
            <person name="Cao D."/>
            <person name="Yu H."/>
            <person name="Li K."/>
            <person name="Poudel K."/>
            <person name="Zhao D."/>
            <person name="Zhang F."/>
            <person name="Xia X."/>
            <person name="Chen L."/>
            <person name="Wang Q."/>
            <person name="Jing D."/>
            <person name="Cao S."/>
        </authorList>
    </citation>
    <scope>NUCLEOTIDE SEQUENCE [LARGE SCALE GENOMIC DNA]</scope>
</reference>
<dbReference type="InterPro" id="IPR000668">
    <property type="entry name" value="Peptidase_C1A_C"/>
</dbReference>
<sequence>MAARDQVVIKGLPADLPPSKTWRDHGILSRVRDQKDSVICWACATVGLLEAEYRRKYPNTDIVLSVQELVNCTISKEEVARKLAAKPRQITVDQYDCYTCGHSKSLKFVKNNGLVLEQECRWRGKRKNFRPKKERWNGVKIIDYKRVDDKMSEEENEEALLKALQDGPVIAGVAYDPIMDEELRTGIWDGTEIYVDPEHGPSYHSIVLVGYGTDLEGKNYFEFQNSRGKRFGDSGFGKVLRYSSVETPLGFPLVKWAYRPPDIIRVHEGEPDL</sequence>
<gene>
    <name evidence="7 8" type="primary">LOC116206770</name>
</gene>
<keyword evidence="2" id="KW-0645">Protease</keyword>
<evidence type="ECO:0000256" key="3">
    <source>
        <dbReference type="ARBA" id="ARBA00022801"/>
    </source>
</evidence>
<dbReference type="GO" id="GO:0006508">
    <property type="term" value="P:proteolysis"/>
    <property type="evidence" value="ECO:0007669"/>
    <property type="project" value="UniProtKB-KW"/>
</dbReference>
<keyword evidence="4" id="KW-0788">Thiol protease</keyword>
<protein>
    <submittedName>
        <fullName evidence="7 8">Cathepsin 7-like</fullName>
    </submittedName>
</protein>
<dbReference type="PANTHER" id="PTHR12411">
    <property type="entry name" value="CYSTEINE PROTEASE FAMILY C1-RELATED"/>
    <property type="match status" value="1"/>
</dbReference>
<dbReference type="AlphaFoldDB" id="A0A6P8DM05"/>
<evidence type="ECO:0000313" key="8">
    <source>
        <dbReference type="RefSeq" id="XP_031395435.1"/>
    </source>
</evidence>
<dbReference type="Pfam" id="PF00112">
    <property type="entry name" value="Peptidase_C1"/>
    <property type="match status" value="1"/>
</dbReference>